<name>A0A2N9YC53_9GAMM</name>
<evidence type="ECO:0000256" key="1">
    <source>
        <dbReference type="SAM" id="Phobius"/>
    </source>
</evidence>
<keyword evidence="3" id="KW-1185">Reference proteome</keyword>
<dbReference type="InterPro" id="IPR007359">
    <property type="entry name" value="SigmaE_reg_RseC_MucC"/>
</dbReference>
<keyword evidence="1" id="KW-0812">Transmembrane</keyword>
<proteinExistence type="predicted"/>
<sequence>MLEEEGVVVEATEQFVWVRTQRTSGCSHCTVNSCGTGSLDGLFGQKVNEVKVINNLSAKLGDKVVIGLEEQALVRGSLLLYILPLLFLFAVAVSYENIAASVGLPSGDGWTALAGLVGLAGGLGVARYLSALLSEDSRYQPILLKIATPTLYYQPNFNK</sequence>
<keyword evidence="1" id="KW-1133">Transmembrane helix</keyword>
<dbReference type="RefSeq" id="WP_062148127.1">
    <property type="nucleotide sequence ID" value="NZ_CP012373.2"/>
</dbReference>
<dbReference type="InterPro" id="IPR026268">
    <property type="entry name" value="RseC"/>
</dbReference>
<accession>A0A2N9YC53</accession>
<dbReference type="PANTHER" id="PTHR35867">
    <property type="entry name" value="PROTEIN RSEC"/>
    <property type="match status" value="1"/>
</dbReference>
<feature type="transmembrane region" description="Helical" evidence="1">
    <location>
        <begin position="78"/>
        <end position="98"/>
    </location>
</feature>
<dbReference type="PIRSF" id="PIRSF004923">
    <property type="entry name" value="RseC"/>
    <property type="match status" value="1"/>
</dbReference>
<dbReference type="KEGG" id="blep:AL038_01770"/>
<gene>
    <name evidence="2" type="ORF">BLE401_04270</name>
</gene>
<feature type="transmembrane region" description="Helical" evidence="1">
    <location>
        <begin position="110"/>
        <end position="129"/>
    </location>
</feature>
<dbReference type="AlphaFoldDB" id="A0A2N9YC53"/>
<dbReference type="OrthoDB" id="9795854at2"/>
<dbReference type="Proteomes" id="UP000234271">
    <property type="component" value="Chromosome"/>
</dbReference>
<dbReference type="Pfam" id="PF04246">
    <property type="entry name" value="RseC_MucC"/>
    <property type="match status" value="1"/>
</dbReference>
<organism evidence="2 3">
    <name type="scientific">Beggiatoa leptomitoformis</name>
    <dbReference type="NCBI Taxonomy" id="288004"/>
    <lineage>
        <taxon>Bacteria</taxon>
        <taxon>Pseudomonadati</taxon>
        <taxon>Pseudomonadota</taxon>
        <taxon>Gammaproteobacteria</taxon>
        <taxon>Thiotrichales</taxon>
        <taxon>Thiotrichaceae</taxon>
        <taxon>Beggiatoa</taxon>
    </lineage>
</organism>
<protein>
    <submittedName>
        <fullName evidence="2">Fis family transcriptional regulator</fullName>
    </submittedName>
</protein>
<dbReference type="PANTHER" id="PTHR35867:SF1">
    <property type="entry name" value="PROTEIN RSEC"/>
    <property type="match status" value="1"/>
</dbReference>
<evidence type="ECO:0000313" key="2">
    <source>
        <dbReference type="EMBL" id="AUI67994.1"/>
    </source>
</evidence>
<reference evidence="3" key="1">
    <citation type="submission" date="2016-12" db="EMBL/GenBank/DDBJ databases">
        <title>Complete Genome Sequence of Beggiatoa leptomitiformis D-401.</title>
        <authorList>
            <person name="Fomenkov A."/>
            <person name="Vincze T."/>
            <person name="Grabovich M."/>
            <person name="Anton B.P."/>
            <person name="Dubinina G."/>
            <person name="Orlova M."/>
            <person name="Belousova E."/>
            <person name="Roberts R.J."/>
        </authorList>
    </citation>
    <scope>NUCLEOTIDE SEQUENCE [LARGE SCALE GENOMIC DNA]</scope>
    <source>
        <strain evidence="3">D-401</strain>
    </source>
</reference>
<dbReference type="STRING" id="288004.AL038_01770"/>
<dbReference type="EMBL" id="CP018889">
    <property type="protein sequence ID" value="AUI67994.1"/>
    <property type="molecule type" value="Genomic_DNA"/>
</dbReference>
<keyword evidence="1" id="KW-0472">Membrane</keyword>
<evidence type="ECO:0000313" key="3">
    <source>
        <dbReference type="Proteomes" id="UP000234271"/>
    </source>
</evidence>